<dbReference type="EMBL" id="MU157854">
    <property type="protein sequence ID" value="KAF9528320.1"/>
    <property type="molecule type" value="Genomic_DNA"/>
</dbReference>
<name>A0A9P6JQ72_9AGAR</name>
<reference evidence="1" key="1">
    <citation type="submission" date="2020-11" db="EMBL/GenBank/DDBJ databases">
        <authorList>
            <consortium name="DOE Joint Genome Institute"/>
            <person name="Ahrendt S."/>
            <person name="Riley R."/>
            <person name="Andreopoulos W."/>
            <person name="Labutti K."/>
            <person name="Pangilinan J."/>
            <person name="Ruiz-Duenas F.J."/>
            <person name="Barrasa J.M."/>
            <person name="Sanchez-Garcia M."/>
            <person name="Camarero S."/>
            <person name="Miyauchi S."/>
            <person name="Serrano A."/>
            <person name="Linde D."/>
            <person name="Babiker R."/>
            <person name="Drula E."/>
            <person name="Ayuso-Fernandez I."/>
            <person name="Pacheco R."/>
            <person name="Padilla G."/>
            <person name="Ferreira P."/>
            <person name="Barriuso J."/>
            <person name="Kellner H."/>
            <person name="Castanera R."/>
            <person name="Alfaro M."/>
            <person name="Ramirez L."/>
            <person name="Pisabarro A.G."/>
            <person name="Kuo A."/>
            <person name="Tritt A."/>
            <person name="Lipzen A."/>
            <person name="He G."/>
            <person name="Yan M."/>
            <person name="Ng V."/>
            <person name="Cullen D."/>
            <person name="Martin F."/>
            <person name="Rosso M.-N."/>
            <person name="Henrissat B."/>
            <person name="Hibbett D."/>
            <person name="Martinez A.T."/>
            <person name="Grigoriev I.V."/>
        </authorList>
    </citation>
    <scope>NUCLEOTIDE SEQUENCE</scope>
    <source>
        <strain evidence="1">CBS 506.95</strain>
    </source>
</reference>
<organism evidence="1 2">
    <name type="scientific">Crepidotus variabilis</name>
    <dbReference type="NCBI Taxonomy" id="179855"/>
    <lineage>
        <taxon>Eukaryota</taxon>
        <taxon>Fungi</taxon>
        <taxon>Dikarya</taxon>
        <taxon>Basidiomycota</taxon>
        <taxon>Agaricomycotina</taxon>
        <taxon>Agaricomycetes</taxon>
        <taxon>Agaricomycetidae</taxon>
        <taxon>Agaricales</taxon>
        <taxon>Agaricineae</taxon>
        <taxon>Crepidotaceae</taxon>
        <taxon>Crepidotus</taxon>
    </lineage>
</organism>
<gene>
    <name evidence="1" type="ORF">CPB83DRAFT_883680</name>
</gene>
<accession>A0A9P6JQ72</accession>
<evidence type="ECO:0000313" key="2">
    <source>
        <dbReference type="Proteomes" id="UP000807306"/>
    </source>
</evidence>
<proteinExistence type="predicted"/>
<sequence length="191" mass="21768">MNPSLETVTRGSMLAGGHFHGPAIRLSELMWGDFFSSPPTDVVLNFRIIDGLTIGRSIEEQCLEGRRSYDRLLSFWLFKRKWIPKNYDARTSDLTHKRRKKYLAWKSSGTLRKLRSNPKISNFGVEGIRTSKIGTIHPSHNQESIMHRQLDTSNTSTTHYAPSRSSVSCLQEPMFPDDLVGDIFKGNDVLK</sequence>
<protein>
    <submittedName>
        <fullName evidence="1">Uncharacterized protein</fullName>
    </submittedName>
</protein>
<keyword evidence="2" id="KW-1185">Reference proteome</keyword>
<feature type="non-terminal residue" evidence="1">
    <location>
        <position position="191"/>
    </location>
</feature>
<comment type="caution">
    <text evidence="1">The sequence shown here is derived from an EMBL/GenBank/DDBJ whole genome shotgun (WGS) entry which is preliminary data.</text>
</comment>
<evidence type="ECO:0000313" key="1">
    <source>
        <dbReference type="EMBL" id="KAF9528320.1"/>
    </source>
</evidence>
<dbReference type="AlphaFoldDB" id="A0A9P6JQ72"/>
<dbReference type="Proteomes" id="UP000807306">
    <property type="component" value="Unassembled WGS sequence"/>
</dbReference>